<dbReference type="Gene3D" id="3.40.710.10">
    <property type="entry name" value="DD-peptidase/beta-lactamase superfamily"/>
    <property type="match status" value="1"/>
</dbReference>
<evidence type="ECO:0000313" key="3">
    <source>
        <dbReference type="EMBL" id="SFO87661.1"/>
    </source>
</evidence>
<dbReference type="OrthoDB" id="9814204at2"/>
<dbReference type="AlphaFoldDB" id="A0A1I5KTD3"/>
<dbReference type="InterPro" id="IPR050789">
    <property type="entry name" value="Diverse_Enzym_Activities"/>
</dbReference>
<evidence type="ECO:0000313" key="4">
    <source>
        <dbReference type="Proteomes" id="UP000199356"/>
    </source>
</evidence>
<feature type="domain" description="Beta-lactamase-related" evidence="2">
    <location>
        <begin position="44"/>
        <end position="315"/>
    </location>
</feature>
<dbReference type="Pfam" id="PF00144">
    <property type="entry name" value="Beta-lactamase"/>
    <property type="match status" value="1"/>
</dbReference>
<feature type="chain" id="PRO_5011624786" evidence="1">
    <location>
        <begin position="24"/>
        <end position="334"/>
    </location>
</feature>
<protein>
    <submittedName>
        <fullName evidence="3">CubicO group peptidase, beta-lactamase class C family</fullName>
    </submittedName>
</protein>
<gene>
    <name evidence="3" type="ORF">SAMN04488047_101277</name>
</gene>
<dbReference type="PANTHER" id="PTHR43283:SF7">
    <property type="entry name" value="BETA-LACTAMASE-RELATED DOMAIN-CONTAINING PROTEIN"/>
    <property type="match status" value="1"/>
</dbReference>
<dbReference type="RefSeq" id="WP_093416664.1">
    <property type="nucleotide sequence ID" value="NZ_FOXA01000001.1"/>
</dbReference>
<dbReference type="SUPFAM" id="SSF56601">
    <property type="entry name" value="beta-lactamase/transpeptidase-like"/>
    <property type="match status" value="1"/>
</dbReference>
<dbReference type="PANTHER" id="PTHR43283">
    <property type="entry name" value="BETA-LACTAMASE-RELATED"/>
    <property type="match status" value="1"/>
</dbReference>
<dbReference type="InterPro" id="IPR006311">
    <property type="entry name" value="TAT_signal"/>
</dbReference>
<sequence length="334" mass="35935">MTQLTRRTVIAGLLATAATPLLAQEAPFAAALERAREFEQLHSLTIAVDGRTHVDRAIRGPALGRIVNVKSVSKSIVSALVGIAIARGHLDGVNQPIAPLLERELPTDLDPLLSEVTIGDLLSMRAGLERTSGGNYGAWVSSSNWVRDALARPFVADPGGRMLYSTGNYHILGAILSRVTGDSLLTLARNWLGDPLGIAVAPWVRDPQGRYLGGNDMGLTATGLLRFGETYRQGGTWNGTRVLPESWVEASWTPRARSPWSGDAYGYGWFLSEMRGHPTAYARGYGGQAIWVIRDLGLTVVVTSDPNRPARSEGYMGDLHDMVASLIVPEAQAA</sequence>
<dbReference type="Proteomes" id="UP000199356">
    <property type="component" value="Unassembled WGS sequence"/>
</dbReference>
<keyword evidence="1" id="KW-0732">Signal</keyword>
<keyword evidence="4" id="KW-1185">Reference proteome</keyword>
<evidence type="ECO:0000259" key="2">
    <source>
        <dbReference type="Pfam" id="PF00144"/>
    </source>
</evidence>
<reference evidence="3 4" key="1">
    <citation type="submission" date="2016-10" db="EMBL/GenBank/DDBJ databases">
        <authorList>
            <person name="de Groot N.N."/>
        </authorList>
    </citation>
    <scope>NUCLEOTIDE SEQUENCE [LARGE SCALE GENOMIC DNA]</scope>
    <source>
        <strain evidence="3 4">DSM 19547</strain>
    </source>
</reference>
<accession>A0A1I5KTD3</accession>
<feature type="signal peptide" evidence="1">
    <location>
        <begin position="1"/>
        <end position="23"/>
    </location>
</feature>
<evidence type="ECO:0000256" key="1">
    <source>
        <dbReference type="SAM" id="SignalP"/>
    </source>
</evidence>
<name>A0A1I5KTD3_9RHOB</name>
<dbReference type="InterPro" id="IPR012338">
    <property type="entry name" value="Beta-lactam/transpept-like"/>
</dbReference>
<dbReference type="PROSITE" id="PS51318">
    <property type="entry name" value="TAT"/>
    <property type="match status" value="1"/>
</dbReference>
<dbReference type="STRING" id="441119.SAMN04488047_101277"/>
<proteinExistence type="predicted"/>
<dbReference type="EMBL" id="FOXA01000001">
    <property type="protein sequence ID" value="SFO87661.1"/>
    <property type="molecule type" value="Genomic_DNA"/>
</dbReference>
<organism evidence="3 4">
    <name type="scientific">Tranquillimonas alkanivorans</name>
    <dbReference type="NCBI Taxonomy" id="441119"/>
    <lineage>
        <taxon>Bacteria</taxon>
        <taxon>Pseudomonadati</taxon>
        <taxon>Pseudomonadota</taxon>
        <taxon>Alphaproteobacteria</taxon>
        <taxon>Rhodobacterales</taxon>
        <taxon>Roseobacteraceae</taxon>
        <taxon>Tranquillimonas</taxon>
    </lineage>
</organism>
<dbReference type="InterPro" id="IPR001466">
    <property type="entry name" value="Beta-lactam-related"/>
</dbReference>